<evidence type="ECO:0000256" key="4">
    <source>
        <dbReference type="ARBA" id="ARBA00023136"/>
    </source>
</evidence>
<proteinExistence type="inferred from homology"/>
<protein>
    <submittedName>
        <fullName evidence="6">Uncharacterized protein</fullName>
    </submittedName>
</protein>
<gene>
    <name evidence="6" type="ORF">SDC9_96227</name>
</gene>
<feature type="transmembrane region" description="Helical" evidence="5">
    <location>
        <begin position="125"/>
        <end position="149"/>
    </location>
</feature>
<feature type="transmembrane region" description="Helical" evidence="5">
    <location>
        <begin position="50"/>
        <end position="72"/>
    </location>
</feature>
<evidence type="ECO:0000256" key="5">
    <source>
        <dbReference type="SAM" id="Phobius"/>
    </source>
</evidence>
<name>A0A645A8W1_9ZZZZ</name>
<keyword evidence="1" id="KW-1003">Cell membrane</keyword>
<keyword evidence="3 5" id="KW-1133">Transmembrane helix</keyword>
<evidence type="ECO:0000256" key="3">
    <source>
        <dbReference type="ARBA" id="ARBA00022989"/>
    </source>
</evidence>
<dbReference type="InterPro" id="IPR007382">
    <property type="entry name" value="UPF0756_TM"/>
</dbReference>
<accession>A0A645A8W1</accession>
<dbReference type="AlphaFoldDB" id="A0A645A8W1"/>
<sequence>MHWETMPILVILVLSVIGHNQSVSVAAAVLLLLKLLKMDSLFPYLESYGLLAGITILTIAVLVPLAAGRITLTDMAGTLKHPLGLAAIAAGLLAAWLAGRGMVFIKDTPETVTALVIGTIAGVCFLKGLAIGPLIAGGFVSLILALVGIK</sequence>
<dbReference type="PANTHER" id="PTHR38452">
    <property type="entry name" value="UPF0756 MEMBRANE PROTEIN YEAL"/>
    <property type="match status" value="1"/>
</dbReference>
<feature type="transmembrane region" description="Helical" evidence="5">
    <location>
        <begin position="84"/>
        <end position="105"/>
    </location>
</feature>
<comment type="caution">
    <text evidence="6">The sequence shown here is derived from an EMBL/GenBank/DDBJ whole genome shotgun (WGS) entry which is preliminary data.</text>
</comment>
<evidence type="ECO:0000256" key="1">
    <source>
        <dbReference type="ARBA" id="ARBA00022475"/>
    </source>
</evidence>
<reference evidence="6" key="1">
    <citation type="submission" date="2019-08" db="EMBL/GenBank/DDBJ databases">
        <authorList>
            <person name="Kucharzyk K."/>
            <person name="Murdoch R.W."/>
            <person name="Higgins S."/>
            <person name="Loffler F."/>
        </authorList>
    </citation>
    <scope>NUCLEOTIDE SEQUENCE</scope>
</reference>
<dbReference type="GO" id="GO:0005886">
    <property type="term" value="C:plasma membrane"/>
    <property type="evidence" value="ECO:0007669"/>
    <property type="project" value="TreeGrafter"/>
</dbReference>
<dbReference type="EMBL" id="VSSQ01012550">
    <property type="protein sequence ID" value="MPM49497.1"/>
    <property type="molecule type" value="Genomic_DNA"/>
</dbReference>
<organism evidence="6">
    <name type="scientific">bioreactor metagenome</name>
    <dbReference type="NCBI Taxonomy" id="1076179"/>
    <lineage>
        <taxon>unclassified sequences</taxon>
        <taxon>metagenomes</taxon>
        <taxon>ecological metagenomes</taxon>
    </lineage>
</organism>
<keyword evidence="2 5" id="KW-0812">Transmembrane</keyword>
<keyword evidence="4 5" id="KW-0472">Membrane</keyword>
<dbReference type="HAMAP" id="MF_01874">
    <property type="entry name" value="UPF0756"/>
    <property type="match status" value="1"/>
</dbReference>
<dbReference type="Pfam" id="PF04284">
    <property type="entry name" value="DUF441"/>
    <property type="match status" value="1"/>
</dbReference>
<dbReference type="PANTHER" id="PTHR38452:SF1">
    <property type="entry name" value="UPF0756 MEMBRANE PROTEIN YEAL"/>
    <property type="match status" value="1"/>
</dbReference>
<evidence type="ECO:0000313" key="6">
    <source>
        <dbReference type="EMBL" id="MPM49497.1"/>
    </source>
</evidence>
<evidence type="ECO:0000256" key="2">
    <source>
        <dbReference type="ARBA" id="ARBA00022692"/>
    </source>
</evidence>